<keyword evidence="5 9" id="KW-1133">Transmembrane helix</keyword>
<keyword evidence="6 9" id="KW-0472">Membrane</keyword>
<dbReference type="PANTHER" id="PTHR47844">
    <property type="entry name" value="SYNTHASE CPS1, PUTATIVE (AFU_ORTHOLOGUE AFUA_7G02500)-RELATED"/>
    <property type="match status" value="1"/>
</dbReference>
<dbReference type="Proteomes" id="UP000799439">
    <property type="component" value="Unassembled WGS sequence"/>
</dbReference>
<evidence type="ECO:0000256" key="1">
    <source>
        <dbReference type="ARBA" id="ARBA00004370"/>
    </source>
</evidence>
<keyword evidence="7" id="KW-0325">Glycoprotein</keyword>
<keyword evidence="3" id="KW-0808">Transferase</keyword>
<evidence type="ECO:0000256" key="9">
    <source>
        <dbReference type="SAM" id="Phobius"/>
    </source>
</evidence>
<feature type="transmembrane region" description="Helical" evidence="9">
    <location>
        <begin position="338"/>
        <end position="357"/>
    </location>
</feature>
<dbReference type="Pfam" id="PF13641">
    <property type="entry name" value="Glyco_tranf_2_3"/>
    <property type="match status" value="1"/>
</dbReference>
<feature type="transmembrane region" description="Helical" evidence="9">
    <location>
        <begin position="369"/>
        <end position="391"/>
    </location>
</feature>
<evidence type="ECO:0000256" key="7">
    <source>
        <dbReference type="ARBA" id="ARBA00023180"/>
    </source>
</evidence>
<keyword evidence="11" id="KW-1185">Reference proteome</keyword>
<evidence type="ECO:0000313" key="10">
    <source>
        <dbReference type="EMBL" id="KAF2148334.1"/>
    </source>
</evidence>
<comment type="subcellular location">
    <subcellularLocation>
        <location evidence="1">Membrane</location>
    </subcellularLocation>
</comment>
<dbReference type="EMBL" id="ML996093">
    <property type="protein sequence ID" value="KAF2148334.1"/>
    <property type="molecule type" value="Genomic_DNA"/>
</dbReference>
<dbReference type="GO" id="GO:0016020">
    <property type="term" value="C:membrane"/>
    <property type="evidence" value="ECO:0007669"/>
    <property type="project" value="UniProtKB-SubCell"/>
</dbReference>
<comment type="caution">
    <text evidence="10">The sequence shown here is derived from an EMBL/GenBank/DDBJ whole genome shotgun (WGS) entry which is preliminary data.</text>
</comment>
<dbReference type="OrthoDB" id="3828420at2759"/>
<dbReference type="GO" id="GO:0016757">
    <property type="term" value="F:glycosyltransferase activity"/>
    <property type="evidence" value="ECO:0007669"/>
    <property type="project" value="UniProtKB-KW"/>
</dbReference>
<evidence type="ECO:0000256" key="8">
    <source>
        <dbReference type="SAM" id="MobiDB-lite"/>
    </source>
</evidence>
<name>A0A9P4MFW1_9PEZI</name>
<evidence type="ECO:0000313" key="11">
    <source>
        <dbReference type="Proteomes" id="UP000799439"/>
    </source>
</evidence>
<keyword evidence="4 9" id="KW-0812">Transmembrane</keyword>
<evidence type="ECO:0000256" key="5">
    <source>
        <dbReference type="ARBA" id="ARBA00022989"/>
    </source>
</evidence>
<feature type="transmembrane region" description="Helical" evidence="9">
    <location>
        <begin position="6"/>
        <end position="26"/>
    </location>
</feature>
<protein>
    <submittedName>
        <fullName evidence="10">Glycosyltransferase family 2 protein</fullName>
    </submittedName>
</protein>
<feature type="region of interest" description="Disordered" evidence="8">
    <location>
        <begin position="422"/>
        <end position="459"/>
    </location>
</feature>
<accession>A0A9P4MFW1</accession>
<evidence type="ECO:0000256" key="4">
    <source>
        <dbReference type="ARBA" id="ARBA00022692"/>
    </source>
</evidence>
<evidence type="ECO:0000256" key="6">
    <source>
        <dbReference type="ARBA" id="ARBA00023136"/>
    </source>
</evidence>
<dbReference type="PANTHER" id="PTHR47844:SF1">
    <property type="entry name" value="EXOSTOSIN-LIKE 2"/>
    <property type="match status" value="1"/>
</dbReference>
<dbReference type="AlphaFoldDB" id="A0A9P4MFW1"/>
<organism evidence="10 11">
    <name type="scientific">Myriangium duriaei CBS 260.36</name>
    <dbReference type="NCBI Taxonomy" id="1168546"/>
    <lineage>
        <taxon>Eukaryota</taxon>
        <taxon>Fungi</taxon>
        <taxon>Dikarya</taxon>
        <taxon>Ascomycota</taxon>
        <taxon>Pezizomycotina</taxon>
        <taxon>Dothideomycetes</taxon>
        <taxon>Dothideomycetidae</taxon>
        <taxon>Myriangiales</taxon>
        <taxon>Myriangiaceae</taxon>
        <taxon>Myriangium</taxon>
    </lineage>
</organism>
<dbReference type="CDD" id="cd06434">
    <property type="entry name" value="GT2_HAS"/>
    <property type="match status" value="1"/>
</dbReference>
<keyword evidence="2" id="KW-0328">Glycosyltransferase</keyword>
<evidence type="ECO:0000256" key="3">
    <source>
        <dbReference type="ARBA" id="ARBA00022679"/>
    </source>
</evidence>
<dbReference type="InterPro" id="IPR052427">
    <property type="entry name" value="Glycosyltrans_GT2/GT47"/>
</dbReference>
<reference evidence="10" key="1">
    <citation type="journal article" date="2020" name="Stud. Mycol.">
        <title>101 Dothideomycetes genomes: a test case for predicting lifestyles and emergence of pathogens.</title>
        <authorList>
            <person name="Haridas S."/>
            <person name="Albert R."/>
            <person name="Binder M."/>
            <person name="Bloem J."/>
            <person name="Labutti K."/>
            <person name="Salamov A."/>
            <person name="Andreopoulos B."/>
            <person name="Baker S."/>
            <person name="Barry K."/>
            <person name="Bills G."/>
            <person name="Bluhm B."/>
            <person name="Cannon C."/>
            <person name="Castanera R."/>
            <person name="Culley D."/>
            <person name="Daum C."/>
            <person name="Ezra D."/>
            <person name="Gonzalez J."/>
            <person name="Henrissat B."/>
            <person name="Kuo A."/>
            <person name="Liang C."/>
            <person name="Lipzen A."/>
            <person name="Lutzoni F."/>
            <person name="Magnuson J."/>
            <person name="Mondo S."/>
            <person name="Nolan M."/>
            <person name="Ohm R."/>
            <person name="Pangilinan J."/>
            <person name="Park H.-J."/>
            <person name="Ramirez L."/>
            <person name="Alfaro M."/>
            <person name="Sun H."/>
            <person name="Tritt A."/>
            <person name="Yoshinaga Y."/>
            <person name="Zwiers L.-H."/>
            <person name="Turgeon B."/>
            <person name="Goodwin S."/>
            <person name="Spatafora J."/>
            <person name="Crous P."/>
            <person name="Grigoriev I."/>
        </authorList>
    </citation>
    <scope>NUCLEOTIDE SEQUENCE</scope>
    <source>
        <strain evidence="10">CBS 260.36</strain>
    </source>
</reference>
<dbReference type="Gene3D" id="3.90.550.10">
    <property type="entry name" value="Spore Coat Polysaccharide Biosynthesis Protein SpsA, Chain A"/>
    <property type="match status" value="1"/>
</dbReference>
<sequence>MALSYSGFVAILLFFFRYLRLVVNLISHWTYRSIPIADSPSYTSKDVTVIVPTIEGDGDSLRRTIRACLVTDPAEVIVVTIDANVKQALHMAAQINFNRIRVLSVAKANKRRQMCRAIPYVKTKITIFADDDVIWPATVIPWMLAPFEDDTMGAVGTSQRLVRPKSPSVWTFLGSLYLERRNFDCSACLNMDGGLPCLSGRTVAYRTCILQEEDFGFHFTNETWRTHQLNADDDNFMTRWMFRHGWKIAMQYNKACEVQTTLEDGPTYLKQCLRWVRSNWRSNLTSLFVERHYWSSQPWTTYAVFQTTLTAWAMVDPILFSLIWRATNDWPSEDRTRVLMAAGFWIFGFAKTVKLLGHFVRYPADLTMLPISVLFGYVHGVIKLIGLFTLFETAWGSREGADEDDRLRMIRLPPYMRMISQGEDPASVKEQDATDEYSQNLPPYQAQDDSRGVSTSYHD</sequence>
<dbReference type="SUPFAM" id="SSF53448">
    <property type="entry name" value="Nucleotide-diphospho-sugar transferases"/>
    <property type="match status" value="1"/>
</dbReference>
<evidence type="ECO:0000256" key="2">
    <source>
        <dbReference type="ARBA" id="ARBA00022676"/>
    </source>
</evidence>
<gene>
    <name evidence="10" type="ORF">K461DRAFT_61158</name>
</gene>
<dbReference type="InterPro" id="IPR029044">
    <property type="entry name" value="Nucleotide-diphossugar_trans"/>
</dbReference>
<proteinExistence type="predicted"/>